<feature type="transmembrane region" description="Helical" evidence="1">
    <location>
        <begin position="405"/>
        <end position="425"/>
    </location>
</feature>
<feature type="transmembrane region" description="Helical" evidence="1">
    <location>
        <begin position="309"/>
        <end position="326"/>
    </location>
</feature>
<gene>
    <name evidence="2" type="ORF">EYS42_14415</name>
</gene>
<protein>
    <recommendedName>
        <fullName evidence="4">Glycosyltransferase</fullName>
    </recommendedName>
</protein>
<dbReference type="RefSeq" id="WP_130968891.1">
    <property type="nucleotide sequence ID" value="NZ_SIXI01000006.1"/>
</dbReference>
<feature type="transmembrane region" description="Helical" evidence="1">
    <location>
        <begin position="437"/>
        <end position="457"/>
    </location>
</feature>
<organism evidence="2 3">
    <name type="scientific">Aquabacterium lacunae</name>
    <dbReference type="NCBI Taxonomy" id="2528630"/>
    <lineage>
        <taxon>Bacteria</taxon>
        <taxon>Pseudomonadati</taxon>
        <taxon>Pseudomonadota</taxon>
        <taxon>Betaproteobacteria</taxon>
        <taxon>Burkholderiales</taxon>
        <taxon>Aquabacterium</taxon>
    </lineage>
</organism>
<feature type="transmembrane region" description="Helical" evidence="1">
    <location>
        <begin position="277"/>
        <end position="297"/>
    </location>
</feature>
<dbReference type="Proteomes" id="UP000292120">
    <property type="component" value="Unassembled WGS sequence"/>
</dbReference>
<proteinExistence type="predicted"/>
<feature type="transmembrane region" description="Helical" evidence="1">
    <location>
        <begin position="103"/>
        <end position="124"/>
    </location>
</feature>
<feature type="transmembrane region" description="Helical" evidence="1">
    <location>
        <begin position="71"/>
        <end position="91"/>
    </location>
</feature>
<sequence length="565" mass="60829">MNHPALNPALVTEKAVKRLPRWALLLLCAAYVLPGVFGRDPWKNADIAAFGQMWSLALGQASWWAPHVGGVPPAGGGILPYWLGGGFIAALNPWVDPALAARLPFAALLAAVLALTWYTTYHLARTDAAQPLPLAFGGEAPAPAYARAMADGALLALIASLGLLQLGHETTPEMLQITGSALFLYGLAAAPFRPVKARVATVTSLLVLATSGSPTVAVWLTAIGTVVGWRSHEPVMRQHVRWVLVGGALAALAATTLTLAGLSGWHWQLGAARSPTSVLRLMLWFTWPTLPLALWALWSWRRQSLRRHIAVPMLSAALGLGISLAMGGQDKALLHALPPLAVLAAFSLPTLKRGFTSAIDWFSVFFFTLAAALIWLGYVALHTGWPRRTAARFDALVPGQVPEFGWAPLLVAVAASVAWLAVVRWRTARHQTALWKSMVLPAGGVALGWLLLMTLWLPLLDQARSYRLVLDRLAPHLQADTCVLAPGASAGMLTALEYFAGKEVDGRHRPLHSVHSANQDLGCGLLVLPLNARQTTPEVPGWVFLARERQRTRNSETVAVYEAVR</sequence>
<reference evidence="2 3" key="1">
    <citation type="submission" date="2019-02" db="EMBL/GenBank/DDBJ databases">
        <title>Aquabacterium sp. strain KMB7.</title>
        <authorList>
            <person name="Chen W.-M."/>
        </authorList>
    </citation>
    <scope>NUCLEOTIDE SEQUENCE [LARGE SCALE GENOMIC DNA]</scope>
    <source>
        <strain evidence="2 3">KMB7</strain>
    </source>
</reference>
<feature type="transmembrane region" description="Helical" evidence="1">
    <location>
        <begin position="332"/>
        <end position="351"/>
    </location>
</feature>
<keyword evidence="1" id="KW-0472">Membrane</keyword>
<dbReference type="OrthoDB" id="8556356at2"/>
<dbReference type="EMBL" id="SIXI01000006">
    <property type="protein sequence ID" value="TBO28800.1"/>
    <property type="molecule type" value="Genomic_DNA"/>
</dbReference>
<keyword evidence="3" id="KW-1185">Reference proteome</keyword>
<feature type="transmembrane region" description="Helical" evidence="1">
    <location>
        <begin position="241"/>
        <end position="265"/>
    </location>
</feature>
<keyword evidence="1" id="KW-1133">Transmembrane helix</keyword>
<evidence type="ECO:0000313" key="3">
    <source>
        <dbReference type="Proteomes" id="UP000292120"/>
    </source>
</evidence>
<name>A0A4Q9GWK0_9BURK</name>
<feature type="transmembrane region" description="Helical" evidence="1">
    <location>
        <begin position="174"/>
        <end position="192"/>
    </location>
</feature>
<feature type="transmembrane region" description="Helical" evidence="1">
    <location>
        <begin position="363"/>
        <end position="385"/>
    </location>
</feature>
<keyword evidence="1" id="KW-0812">Transmembrane</keyword>
<evidence type="ECO:0000256" key="1">
    <source>
        <dbReference type="SAM" id="Phobius"/>
    </source>
</evidence>
<feature type="transmembrane region" description="Helical" evidence="1">
    <location>
        <begin position="20"/>
        <end position="38"/>
    </location>
</feature>
<comment type="caution">
    <text evidence="2">The sequence shown here is derived from an EMBL/GenBank/DDBJ whole genome shotgun (WGS) entry which is preliminary data.</text>
</comment>
<dbReference type="AlphaFoldDB" id="A0A4Q9GWK0"/>
<accession>A0A4Q9GWK0</accession>
<evidence type="ECO:0000313" key="2">
    <source>
        <dbReference type="EMBL" id="TBO28800.1"/>
    </source>
</evidence>
<feature type="transmembrane region" description="Helical" evidence="1">
    <location>
        <begin position="204"/>
        <end position="229"/>
    </location>
</feature>
<evidence type="ECO:0008006" key="4">
    <source>
        <dbReference type="Google" id="ProtNLM"/>
    </source>
</evidence>